<sequence length="483" mass="50111">MRADDAQRTSQRSDEALVSAAQAGDATAYSALFDRHRPAVEHLAVCLTRERASEALVGTVFAEGLSRVLAGEADDAAIRPWLLGLTLDAHGAASPDSAASRAWQSLTPVHRTVLWHTVVEEAPAAETALVAGVRPQEIPALRAGAETALRTAYLTRQREDAAALHARTHLDDLSAHADACATCLGLWWAVEDLTHAHELAAATLGPVAGRYLREPTSRRAAPVRPRWVPAVLIATAATLLAATSAGALAVAQWGPSSVPTAWGGLPSVPSASASPTPDPETPEEPTPESTEPTTAEPSPDDEDTPEPSTEAPAPSTQPPDAPPPSAPPAAMGVGFAFGDPDRLAEGGQRLVRMNLQLVGEQASPGARQVTVRFDIDTTFRFSGASGLSCAPSSSAVTCTRTLRPGETARASVTVVADEVRGRAHVWSSDTSGSPRGHSFSFGPWAGGETPPPKPGPVPEDTPGPSGGDAPTSGDDDTRRPTTE</sequence>
<evidence type="ECO:0000313" key="3">
    <source>
        <dbReference type="Proteomes" id="UP000316988"/>
    </source>
</evidence>
<evidence type="ECO:0000313" key="2">
    <source>
        <dbReference type="EMBL" id="TSD65626.1"/>
    </source>
</evidence>
<feature type="compositionally biased region" description="Pro residues" evidence="1">
    <location>
        <begin position="449"/>
        <end position="461"/>
    </location>
</feature>
<name>A0A554SH28_9ACTN</name>
<protein>
    <recommendedName>
        <fullName evidence="4">RNA polymerase sigma-70 region 2 domain-containing protein</fullName>
    </recommendedName>
</protein>
<feature type="compositionally biased region" description="Low complexity" evidence="1">
    <location>
        <begin position="287"/>
        <end position="297"/>
    </location>
</feature>
<feature type="compositionally biased region" description="Pro residues" evidence="1">
    <location>
        <begin position="315"/>
        <end position="327"/>
    </location>
</feature>
<feature type="region of interest" description="Disordered" evidence="1">
    <location>
        <begin position="424"/>
        <end position="483"/>
    </location>
</feature>
<feature type="region of interest" description="Disordered" evidence="1">
    <location>
        <begin position="262"/>
        <end position="335"/>
    </location>
</feature>
<dbReference type="Proteomes" id="UP000316988">
    <property type="component" value="Unassembled WGS sequence"/>
</dbReference>
<organism evidence="2 3">
    <name type="scientific">Aeromicrobium piscarium</name>
    <dbReference type="NCBI Taxonomy" id="2590901"/>
    <lineage>
        <taxon>Bacteria</taxon>
        <taxon>Bacillati</taxon>
        <taxon>Actinomycetota</taxon>
        <taxon>Actinomycetes</taxon>
        <taxon>Propionibacteriales</taxon>
        <taxon>Nocardioidaceae</taxon>
        <taxon>Aeromicrobium</taxon>
    </lineage>
</organism>
<evidence type="ECO:0000256" key="1">
    <source>
        <dbReference type="SAM" id="MobiDB-lite"/>
    </source>
</evidence>
<evidence type="ECO:0008006" key="4">
    <source>
        <dbReference type="Google" id="ProtNLM"/>
    </source>
</evidence>
<dbReference type="EMBL" id="VLNT01000002">
    <property type="protein sequence ID" value="TSD65626.1"/>
    <property type="molecule type" value="Genomic_DNA"/>
</dbReference>
<comment type="caution">
    <text evidence="2">The sequence shown here is derived from an EMBL/GenBank/DDBJ whole genome shotgun (WGS) entry which is preliminary data.</text>
</comment>
<reference evidence="2 3" key="1">
    <citation type="submission" date="2019-07" db="EMBL/GenBank/DDBJ databases">
        <authorList>
            <person name="Zhao L.H."/>
        </authorList>
    </citation>
    <scope>NUCLEOTIDE SEQUENCE [LARGE SCALE GENOMIC DNA]</scope>
    <source>
        <strain evidence="2 3">Co35</strain>
    </source>
</reference>
<dbReference type="AlphaFoldDB" id="A0A554SH28"/>
<dbReference type="OrthoDB" id="9780326at2"/>
<gene>
    <name evidence="2" type="ORF">FNM00_04190</name>
</gene>
<dbReference type="GO" id="GO:0003700">
    <property type="term" value="F:DNA-binding transcription factor activity"/>
    <property type="evidence" value="ECO:0007669"/>
    <property type="project" value="InterPro"/>
</dbReference>
<dbReference type="RefSeq" id="WP_143911754.1">
    <property type="nucleotide sequence ID" value="NZ_VLNT01000002.1"/>
</dbReference>
<dbReference type="SUPFAM" id="SSF88946">
    <property type="entry name" value="Sigma2 domain of RNA polymerase sigma factors"/>
    <property type="match status" value="1"/>
</dbReference>
<proteinExistence type="predicted"/>
<dbReference type="GO" id="GO:0006352">
    <property type="term" value="P:DNA-templated transcription initiation"/>
    <property type="evidence" value="ECO:0007669"/>
    <property type="project" value="InterPro"/>
</dbReference>
<dbReference type="InterPro" id="IPR013325">
    <property type="entry name" value="RNA_pol_sigma_r2"/>
</dbReference>
<keyword evidence="3" id="KW-1185">Reference proteome</keyword>
<dbReference type="Gene3D" id="1.10.1740.10">
    <property type="match status" value="1"/>
</dbReference>
<accession>A0A554SH28</accession>